<reference evidence="22 23" key="1">
    <citation type="submission" date="2017-06" db="EMBL/GenBank/DDBJ databases">
        <authorList>
            <consortium name="Pathogen Informatics"/>
        </authorList>
    </citation>
    <scope>NUCLEOTIDE SEQUENCE [LARGE SCALE GENOMIC DNA]</scope>
    <source>
        <strain evidence="22 23">NCTC13839</strain>
    </source>
</reference>
<dbReference type="GO" id="GO:0005886">
    <property type="term" value="C:plasma membrane"/>
    <property type="evidence" value="ECO:0007669"/>
    <property type="project" value="UniProtKB-SubCell"/>
</dbReference>
<keyword evidence="14" id="KW-0564">Palmitate</keyword>
<dbReference type="PRINTS" id="PR01166">
    <property type="entry name" value="CYCOXIDASEII"/>
</dbReference>
<evidence type="ECO:0000256" key="9">
    <source>
        <dbReference type="ARBA" id="ARBA00022729"/>
    </source>
</evidence>
<evidence type="ECO:0000259" key="21">
    <source>
        <dbReference type="PROSITE" id="PS50999"/>
    </source>
</evidence>
<proteinExistence type="inferred from homology"/>
<dbReference type="OrthoDB" id="9781261at2"/>
<evidence type="ECO:0000256" key="12">
    <source>
        <dbReference type="ARBA" id="ARBA00023002"/>
    </source>
</evidence>
<accession>A0A239ZQQ6</accession>
<protein>
    <recommendedName>
        <fullName evidence="4">Probable quinol oxidase subunit 2</fullName>
    </recommendedName>
    <alternativeName>
        <fullName evidence="17">Quinol oxidase polypeptide II</fullName>
    </alternativeName>
</protein>
<dbReference type="InterPro" id="IPR034227">
    <property type="entry name" value="CuRO_UO_II"/>
</dbReference>
<comment type="catalytic activity">
    <reaction evidence="1">
        <text>2 a quinol + O2 = 2 a quinone + 2 H2O</text>
        <dbReference type="Rhea" id="RHEA:55376"/>
        <dbReference type="ChEBI" id="CHEBI:15377"/>
        <dbReference type="ChEBI" id="CHEBI:15379"/>
        <dbReference type="ChEBI" id="CHEBI:24646"/>
        <dbReference type="ChEBI" id="CHEBI:132124"/>
    </reaction>
</comment>
<evidence type="ECO:0000256" key="17">
    <source>
        <dbReference type="ARBA" id="ARBA00033219"/>
    </source>
</evidence>
<evidence type="ECO:0000256" key="16">
    <source>
        <dbReference type="ARBA" id="ARBA00024727"/>
    </source>
</evidence>
<dbReference type="SUPFAM" id="SSF81464">
    <property type="entry name" value="Cytochrome c oxidase subunit II-like, transmembrane region"/>
    <property type="match status" value="1"/>
</dbReference>
<keyword evidence="10" id="KW-0249">Electron transport</keyword>
<dbReference type="InterPro" id="IPR008972">
    <property type="entry name" value="Cupredoxin"/>
</dbReference>
<dbReference type="GO" id="GO:0005507">
    <property type="term" value="F:copper ion binding"/>
    <property type="evidence" value="ECO:0007669"/>
    <property type="project" value="InterPro"/>
</dbReference>
<feature type="transmembrane region" description="Helical" evidence="19">
    <location>
        <begin position="38"/>
        <end position="63"/>
    </location>
</feature>
<dbReference type="CDD" id="cd04212">
    <property type="entry name" value="CuRO_UO_II"/>
    <property type="match status" value="1"/>
</dbReference>
<dbReference type="Gene3D" id="1.10.287.90">
    <property type="match status" value="1"/>
</dbReference>
<evidence type="ECO:0000256" key="18">
    <source>
        <dbReference type="SAM" id="MobiDB-lite"/>
    </source>
</evidence>
<dbReference type="PROSITE" id="PS50999">
    <property type="entry name" value="COX2_TM"/>
    <property type="match status" value="1"/>
</dbReference>
<evidence type="ECO:0000256" key="8">
    <source>
        <dbReference type="ARBA" id="ARBA00022692"/>
    </source>
</evidence>
<dbReference type="InterPro" id="IPR006332">
    <property type="entry name" value="QoxA"/>
</dbReference>
<dbReference type="InterPro" id="IPR011759">
    <property type="entry name" value="Cyt_c_oxidase_su2_TM_dom"/>
</dbReference>
<evidence type="ECO:0000256" key="6">
    <source>
        <dbReference type="ARBA" id="ARBA00022475"/>
    </source>
</evidence>
<evidence type="ECO:0000256" key="14">
    <source>
        <dbReference type="ARBA" id="ARBA00023139"/>
    </source>
</evidence>
<evidence type="ECO:0000256" key="4">
    <source>
        <dbReference type="ARBA" id="ARBA00021620"/>
    </source>
</evidence>
<dbReference type="InterPro" id="IPR036257">
    <property type="entry name" value="Cyt_c_oxidase_su2_TM_sf"/>
</dbReference>
<evidence type="ECO:0000256" key="10">
    <source>
        <dbReference type="ARBA" id="ARBA00022982"/>
    </source>
</evidence>
<dbReference type="PROSITE" id="PS50857">
    <property type="entry name" value="COX2_CUA"/>
    <property type="match status" value="1"/>
</dbReference>
<keyword evidence="13 19" id="KW-0472">Membrane</keyword>
<dbReference type="EMBL" id="LT906462">
    <property type="protein sequence ID" value="SNV73200.1"/>
    <property type="molecule type" value="Genomic_DNA"/>
</dbReference>
<comment type="subcellular location">
    <subcellularLocation>
        <location evidence="2">Cell membrane</location>
        <topology evidence="2">Multi-pass membrane protein</topology>
    </subcellularLocation>
</comment>
<dbReference type="GO" id="GO:0009486">
    <property type="term" value="F:cytochrome bo3 ubiquinol oxidase activity"/>
    <property type="evidence" value="ECO:0007669"/>
    <property type="project" value="InterPro"/>
</dbReference>
<keyword evidence="8 19" id="KW-0812">Transmembrane</keyword>
<dbReference type="RefSeq" id="WP_095088740.1">
    <property type="nucleotide sequence ID" value="NZ_BMDM01000004.1"/>
</dbReference>
<dbReference type="PROSITE" id="PS51257">
    <property type="entry name" value="PROKAR_LIPOPROTEIN"/>
    <property type="match status" value="1"/>
</dbReference>
<sequence>MAKLKSMLLMSTLGILLSGCSNLEVLNPKGPMAEDQHFLIIFSIIMMVFIVAVVLILFLVFIVKYRKTKNATSGSMHHNFVLEAVWFIIPVIILVILAVPTIKSLYSYEEPPKSEEDPVVIYATSAGFKWIFSYPEEKIETVNHVTIPEGRPVLFKLQSMDNMTSFWIPQLGGQKYAMTSMTMDWSLQANETGTFKGRNSNFNGEGFSRQTFNVNSVSQKDYDKWVSKSQKRKTIDQDTFDHQLLPTTKNQELTFSGTHLAFVDPASDPEYIFHAYKRFRYEPKDPNFYDESEGVTEKPVLPGRKVTVTNPNYERHGMKPMILKNNEKYDSGFKKEEKHHMDEMEKIQKDAKSDDEKKDKQSSHENHGGDK</sequence>
<organism evidence="22 23">
    <name type="scientific">Mammaliicoccus stepanovicii</name>
    <dbReference type="NCBI Taxonomy" id="643214"/>
    <lineage>
        <taxon>Bacteria</taxon>
        <taxon>Bacillati</taxon>
        <taxon>Bacillota</taxon>
        <taxon>Bacilli</taxon>
        <taxon>Bacillales</taxon>
        <taxon>Staphylococcaceae</taxon>
        <taxon>Mammaliicoccus</taxon>
    </lineage>
</organism>
<dbReference type="GO" id="GO:0042773">
    <property type="term" value="P:ATP synthesis coupled electron transport"/>
    <property type="evidence" value="ECO:0007669"/>
    <property type="project" value="TreeGrafter"/>
</dbReference>
<keyword evidence="23" id="KW-1185">Reference proteome</keyword>
<keyword evidence="6" id="KW-1003">Cell membrane</keyword>
<keyword evidence="7" id="KW-0679">Respiratory chain</keyword>
<dbReference type="Proteomes" id="UP000242084">
    <property type="component" value="Chromosome 1"/>
</dbReference>
<evidence type="ECO:0000256" key="2">
    <source>
        <dbReference type="ARBA" id="ARBA00004651"/>
    </source>
</evidence>
<name>A0A239ZQQ6_9STAP</name>
<feature type="domain" description="Cytochrome oxidase subunit II transmembrane region profile" evidence="21">
    <location>
        <begin position="17"/>
        <end position="112"/>
    </location>
</feature>
<evidence type="ECO:0000256" key="19">
    <source>
        <dbReference type="SAM" id="Phobius"/>
    </source>
</evidence>
<keyword evidence="15" id="KW-0449">Lipoprotein</keyword>
<dbReference type="Gene3D" id="2.60.40.420">
    <property type="entry name" value="Cupredoxins - blue copper proteins"/>
    <property type="match status" value="1"/>
</dbReference>
<evidence type="ECO:0000256" key="3">
    <source>
        <dbReference type="ARBA" id="ARBA00007866"/>
    </source>
</evidence>
<evidence type="ECO:0000256" key="13">
    <source>
        <dbReference type="ARBA" id="ARBA00023136"/>
    </source>
</evidence>
<evidence type="ECO:0000256" key="15">
    <source>
        <dbReference type="ARBA" id="ARBA00023288"/>
    </source>
</evidence>
<dbReference type="PANTHER" id="PTHR22888:SF18">
    <property type="entry name" value="CYTOCHROME BO(3) UBIQUINOL OXIDASE SUBUNIT 2"/>
    <property type="match status" value="1"/>
</dbReference>
<dbReference type="SUPFAM" id="SSF49503">
    <property type="entry name" value="Cupredoxins"/>
    <property type="match status" value="1"/>
</dbReference>
<dbReference type="InterPro" id="IPR045187">
    <property type="entry name" value="CcO_II"/>
</dbReference>
<evidence type="ECO:0000256" key="7">
    <source>
        <dbReference type="ARBA" id="ARBA00022660"/>
    </source>
</evidence>
<feature type="compositionally biased region" description="Basic and acidic residues" evidence="18">
    <location>
        <begin position="325"/>
        <end position="371"/>
    </location>
</feature>
<evidence type="ECO:0000313" key="22">
    <source>
        <dbReference type="EMBL" id="SNV73200.1"/>
    </source>
</evidence>
<evidence type="ECO:0000256" key="1">
    <source>
        <dbReference type="ARBA" id="ARBA00000725"/>
    </source>
</evidence>
<dbReference type="GO" id="GO:0004129">
    <property type="term" value="F:cytochrome-c oxidase activity"/>
    <property type="evidence" value="ECO:0007669"/>
    <property type="project" value="InterPro"/>
</dbReference>
<comment type="similarity">
    <text evidence="3">Belongs to the cytochrome c oxidase subunit 2 family.</text>
</comment>
<dbReference type="KEGG" id="sste:SAMEA4384403_1779"/>
<gene>
    <name evidence="22" type="primary">qoxA</name>
    <name evidence="22" type="ORF">SAMEA4384403_01779</name>
</gene>
<evidence type="ECO:0000313" key="23">
    <source>
        <dbReference type="Proteomes" id="UP000242084"/>
    </source>
</evidence>
<keyword evidence="11 19" id="KW-1133">Transmembrane helix</keyword>
<dbReference type="InterPro" id="IPR002429">
    <property type="entry name" value="CcO_II-like_C"/>
</dbReference>
<comment type="function">
    <text evidence="16">Catalyzes quinol oxidation with the concomitant reduction of oxygen to water. Subunit II transfers the electrons from a quinol to the binuclear center of the catalytic subunit I.</text>
</comment>
<dbReference type="NCBIfam" id="TIGR01432">
    <property type="entry name" value="QOXA"/>
    <property type="match status" value="1"/>
</dbReference>
<keyword evidence="5" id="KW-0813">Transport</keyword>
<feature type="transmembrane region" description="Helical" evidence="19">
    <location>
        <begin position="84"/>
        <end position="106"/>
    </location>
</feature>
<feature type="domain" description="Cytochrome oxidase subunit II copper A binding" evidence="20">
    <location>
        <begin position="116"/>
        <end position="228"/>
    </location>
</feature>
<evidence type="ECO:0000256" key="5">
    <source>
        <dbReference type="ARBA" id="ARBA00022448"/>
    </source>
</evidence>
<evidence type="ECO:0000256" key="11">
    <source>
        <dbReference type="ARBA" id="ARBA00022989"/>
    </source>
</evidence>
<feature type="region of interest" description="Disordered" evidence="18">
    <location>
        <begin position="322"/>
        <end position="371"/>
    </location>
</feature>
<keyword evidence="12 22" id="KW-0560">Oxidoreductase</keyword>
<dbReference type="AlphaFoldDB" id="A0A239ZQQ6"/>
<evidence type="ECO:0000259" key="20">
    <source>
        <dbReference type="PROSITE" id="PS50857"/>
    </source>
</evidence>
<dbReference type="PANTHER" id="PTHR22888">
    <property type="entry name" value="CYTOCHROME C OXIDASE, SUBUNIT II"/>
    <property type="match status" value="1"/>
</dbReference>
<dbReference type="Pfam" id="PF02790">
    <property type="entry name" value="COX2_TM"/>
    <property type="match status" value="1"/>
</dbReference>
<dbReference type="GO" id="GO:0016682">
    <property type="term" value="F:oxidoreductase activity, acting on diphenols and related substances as donors, oxygen as acceptor"/>
    <property type="evidence" value="ECO:0007669"/>
    <property type="project" value="InterPro"/>
</dbReference>
<keyword evidence="9" id="KW-0732">Signal</keyword>